<accession>A0A3P8DI59</accession>
<dbReference type="AlphaFoldDB" id="A0A3P8DI59"/>
<reference evidence="1 2" key="1">
    <citation type="submission" date="2018-11" db="EMBL/GenBank/DDBJ databases">
        <authorList>
            <consortium name="Pathogen Informatics"/>
        </authorList>
    </citation>
    <scope>NUCLEOTIDE SEQUENCE [LARGE SCALE GENOMIC DNA]</scope>
    <source>
        <strain>Denwood</strain>
        <strain evidence="2">Zambia</strain>
    </source>
</reference>
<proteinExistence type="predicted"/>
<protein>
    <recommendedName>
        <fullName evidence="3">Cyclin N-terminal domain-containing protein</fullName>
    </recommendedName>
</protein>
<keyword evidence="2" id="KW-1185">Reference proteome</keyword>
<gene>
    <name evidence="1" type="ORF">SMTD_LOCUS8156</name>
</gene>
<organism evidence="1 2">
    <name type="scientific">Schistosoma mattheei</name>
    <dbReference type="NCBI Taxonomy" id="31246"/>
    <lineage>
        <taxon>Eukaryota</taxon>
        <taxon>Metazoa</taxon>
        <taxon>Spiralia</taxon>
        <taxon>Lophotrochozoa</taxon>
        <taxon>Platyhelminthes</taxon>
        <taxon>Trematoda</taxon>
        <taxon>Digenea</taxon>
        <taxon>Strigeidida</taxon>
        <taxon>Schistosomatoidea</taxon>
        <taxon>Schistosomatidae</taxon>
        <taxon>Schistosoma</taxon>
    </lineage>
</organism>
<dbReference type="EMBL" id="UZAL01028722">
    <property type="protein sequence ID" value="VDP43250.1"/>
    <property type="molecule type" value="Genomic_DNA"/>
</dbReference>
<evidence type="ECO:0000313" key="2">
    <source>
        <dbReference type="Proteomes" id="UP000269396"/>
    </source>
</evidence>
<evidence type="ECO:0008006" key="3">
    <source>
        <dbReference type="Google" id="ProtNLM"/>
    </source>
</evidence>
<evidence type="ECO:0000313" key="1">
    <source>
        <dbReference type="EMBL" id="VDP43250.1"/>
    </source>
</evidence>
<sequence>METAFRISRRDLINTELDVALGLEFSLIPSEYEILPHYQRLYKSLNLTLPFLPVVLTTNNTIGVNSCVVTSSNINNNIHDDDNNNVNNNNVICTVNAENQPCLVYTASSNICSTQMNHSVTNLSLSQCNRIEI</sequence>
<dbReference type="Proteomes" id="UP000269396">
    <property type="component" value="Unassembled WGS sequence"/>
</dbReference>
<name>A0A3P8DI59_9TREM</name>